<dbReference type="Gene3D" id="2.60.40.10">
    <property type="entry name" value="Immunoglobulins"/>
    <property type="match status" value="1"/>
</dbReference>
<dbReference type="PANTHER" id="PTHR46127:SF1">
    <property type="entry name" value="CILIA- AND FLAGELLA-ASSOCIATED PROTEIN 65"/>
    <property type="match status" value="1"/>
</dbReference>
<dbReference type="PANTHER" id="PTHR46127">
    <property type="entry name" value="CILIA- AND FLAGELLA-ASSOCIATED PROTEIN 65"/>
    <property type="match status" value="1"/>
</dbReference>
<keyword evidence="3" id="KW-1185">Reference proteome</keyword>
<gene>
    <name evidence="2" type="ORF">ACAOBT_LOCUS30076</name>
</gene>
<accession>A0A9P0MAQ6</accession>
<dbReference type="InterPro" id="IPR052614">
    <property type="entry name" value="CFAP65"/>
</dbReference>
<protein>
    <recommendedName>
        <fullName evidence="1">MSP domain-containing protein</fullName>
    </recommendedName>
</protein>
<name>A0A9P0MAQ6_ACAOB</name>
<dbReference type="InterPro" id="IPR058536">
    <property type="entry name" value="Ig_CFAP65_4th"/>
</dbReference>
<dbReference type="SUPFAM" id="SSF49354">
    <property type="entry name" value="PapD-like"/>
    <property type="match status" value="1"/>
</dbReference>
<sequence length="1308" mass="150445">MDRPCDCQEYSNEPILPNNYSAAQEQLKTIDIDFGKVRVYGKYYETITEDVRNEEPLNYGITEEPEIIPIYQVFTFNKRRGKIPRKGTLKLKICYYPILPQRMDFNTFVVSIDGRRAFKVNCKGLSIAPVLRVSCRELSFVTWPQGGLRKKMFELKNVSEVPAEFQFDCDRLPKVFKVEPRNGVIQPNKHIFVAVRYLPTTPGIFSQQLHCLVLGSEPLTCDLIGLHGKGQINEKEINLKSYNYDFEYKVSYGAYFREYKSIKRTPHVYLDRPFIDFGRIGPSKEKATYQIVNIRNGLDGYIEITWPKEKGVFMVKPQRLQIPPGHSGLLQCWFEPDEEYTMFNKTITGQVDWKMVYDDPDPLSYCVPMNISITLQGNSYPEGEYPICRVEIIPDMIKFPPCLPGSVSHQNFKIQNGGHMSAMFRLVAPEDSKIIVKPALGVVKDFTIVTAQYTADECCQGVCAETWELELNGDTRKRRALKFMVTVGLPIVRVGDSDFIRFDTSPPGTTVTLQAPLRNLSCFYINYQLASHPCLTADIESGELNPNDQVMITFKCKADLYNKKNSTATFNLQVIEKVQQHVGIVYPHEFVVYTDCAPVDLCAVPNSYDFGDLRFASEIKTEFHLFNFGQCSVQYKLSCHHHSNTSDTYSLEPSNGKVEVKGMVKVVVSSPRIGTPGQNVVSVSYDIKEQEDLGGGRAVFTFRYKCIYPKLQVIDILDYTFGHLFGKDYFWRTLRITRLNEELKSIKENETKVLDVHLPDCEVGENVFSVVLLIANVTQFDVDVSLKRIKLCDCVQKQVQTSINKTKLDYDCPHREMLTMKLQETIIYGNTRRYLIVTAKYTVIGDNKLAYSLDIGDNRRIEFFFNMKVLPEDGPKVSFYSHANNTFRMVPIYIGRKHPPVQTFWLYNNTKESTRYKANLTYVDEMCEKEGFPVLKMLNPCGAIEPYSSVPLLFKFHPIRAVAHTVKVPLILEEEQRSLVVIGVGKNTKIKRPFIERGPETTSAYYNLPVLLSQNYIRINPMLTWSVQTRMIFIKNCSKDIIYQFDFPDQTIYEVIKITATPTFGFLKPKETQTIMISVRSYNEPAILNYNYTCYIMNYNALFLHRRRLTPDKIVLSDSIHSQLQHYTISLSVCINIVDQSDDVILEAKQFFSCFPPREMKRNTSPIATDVANIELSTYIKDLQIDGTLLKNILERIISDTVFHKKFSSIAKITSKTKTGDYYIQYRSTHRKKSERTLDKRLDEDKDRQREEEIAKFLARPSFTTLAGTLHNMLTDGLHETFKLDTQFSSGSDHHIIDKDVYAFLKKI</sequence>
<dbReference type="Proteomes" id="UP001152888">
    <property type="component" value="Unassembled WGS sequence"/>
</dbReference>
<dbReference type="PROSITE" id="PS50202">
    <property type="entry name" value="MSP"/>
    <property type="match status" value="1"/>
</dbReference>
<reference evidence="2" key="1">
    <citation type="submission" date="2022-03" db="EMBL/GenBank/DDBJ databases">
        <authorList>
            <person name="Sayadi A."/>
        </authorList>
    </citation>
    <scope>NUCLEOTIDE SEQUENCE</scope>
</reference>
<organism evidence="2 3">
    <name type="scientific">Acanthoscelides obtectus</name>
    <name type="common">Bean weevil</name>
    <name type="synonym">Bruchus obtectus</name>
    <dbReference type="NCBI Taxonomy" id="200917"/>
    <lineage>
        <taxon>Eukaryota</taxon>
        <taxon>Metazoa</taxon>
        <taxon>Ecdysozoa</taxon>
        <taxon>Arthropoda</taxon>
        <taxon>Hexapoda</taxon>
        <taxon>Insecta</taxon>
        <taxon>Pterygota</taxon>
        <taxon>Neoptera</taxon>
        <taxon>Endopterygota</taxon>
        <taxon>Coleoptera</taxon>
        <taxon>Polyphaga</taxon>
        <taxon>Cucujiformia</taxon>
        <taxon>Chrysomeloidea</taxon>
        <taxon>Chrysomelidae</taxon>
        <taxon>Bruchinae</taxon>
        <taxon>Bruchini</taxon>
        <taxon>Acanthoscelides</taxon>
    </lineage>
</organism>
<dbReference type="Pfam" id="PF24291">
    <property type="entry name" value="Ig_CFAP65"/>
    <property type="match status" value="1"/>
</dbReference>
<proteinExistence type="predicted"/>
<dbReference type="InterPro" id="IPR013783">
    <property type="entry name" value="Ig-like_fold"/>
</dbReference>
<dbReference type="InterPro" id="IPR000535">
    <property type="entry name" value="MSP_dom"/>
</dbReference>
<feature type="domain" description="MSP" evidence="1">
    <location>
        <begin position="124"/>
        <end position="242"/>
    </location>
</feature>
<dbReference type="EMBL" id="CAKOFQ010007789">
    <property type="protein sequence ID" value="CAH2008193.1"/>
    <property type="molecule type" value="Genomic_DNA"/>
</dbReference>
<comment type="caution">
    <text evidence="2">The sequence shown here is derived from an EMBL/GenBank/DDBJ whole genome shotgun (WGS) entry which is preliminary data.</text>
</comment>
<dbReference type="InterPro" id="IPR056305">
    <property type="entry name" value="Ig_CFAP65_10th"/>
</dbReference>
<evidence type="ECO:0000313" key="2">
    <source>
        <dbReference type="EMBL" id="CAH2008193.1"/>
    </source>
</evidence>
<evidence type="ECO:0000313" key="3">
    <source>
        <dbReference type="Proteomes" id="UP001152888"/>
    </source>
</evidence>
<dbReference type="Pfam" id="PF24507">
    <property type="entry name" value="Ig_CFAP65_4th"/>
    <property type="match status" value="1"/>
</dbReference>
<dbReference type="OrthoDB" id="415597at2759"/>
<dbReference type="InterPro" id="IPR008962">
    <property type="entry name" value="PapD-like_sf"/>
</dbReference>
<evidence type="ECO:0000259" key="1">
    <source>
        <dbReference type="PROSITE" id="PS50202"/>
    </source>
</evidence>